<evidence type="ECO:0008006" key="9">
    <source>
        <dbReference type="Google" id="ProtNLM"/>
    </source>
</evidence>
<dbReference type="STRING" id="1261640.BHK98_07945"/>
<gene>
    <name evidence="7" type="ORF">BHK98_07945</name>
</gene>
<dbReference type="PANTHER" id="PTHR30250">
    <property type="entry name" value="PST FAMILY PREDICTED COLANIC ACID TRANSPORTER"/>
    <property type="match status" value="1"/>
</dbReference>
<evidence type="ECO:0000256" key="5">
    <source>
        <dbReference type="ARBA" id="ARBA00023136"/>
    </source>
</evidence>
<feature type="transmembrane region" description="Helical" evidence="6">
    <location>
        <begin position="90"/>
        <end position="111"/>
    </location>
</feature>
<comment type="subcellular location">
    <subcellularLocation>
        <location evidence="1">Cell membrane</location>
        <topology evidence="1">Multi-pass membrane protein</topology>
    </subcellularLocation>
</comment>
<feature type="transmembrane region" description="Helical" evidence="6">
    <location>
        <begin position="395"/>
        <end position="418"/>
    </location>
</feature>
<dbReference type="GO" id="GO:0005886">
    <property type="term" value="C:plasma membrane"/>
    <property type="evidence" value="ECO:0007669"/>
    <property type="project" value="UniProtKB-SubCell"/>
</dbReference>
<dbReference type="RefSeq" id="WP_075713180.1">
    <property type="nucleotide sequence ID" value="NZ_MJIE01000001.1"/>
</dbReference>
<protein>
    <recommendedName>
        <fullName evidence="9">Polysaccharide biosynthesis protein</fullName>
    </recommendedName>
</protein>
<feature type="transmembrane region" description="Helical" evidence="6">
    <location>
        <begin position="152"/>
        <end position="172"/>
    </location>
</feature>
<feature type="transmembrane region" description="Helical" evidence="6">
    <location>
        <begin position="178"/>
        <end position="198"/>
    </location>
</feature>
<dbReference type="PANTHER" id="PTHR30250:SF11">
    <property type="entry name" value="O-ANTIGEN TRANSPORTER-RELATED"/>
    <property type="match status" value="1"/>
</dbReference>
<evidence type="ECO:0000313" key="7">
    <source>
        <dbReference type="EMBL" id="OLR55996.1"/>
    </source>
</evidence>
<dbReference type="AlphaFoldDB" id="A0A1Q9JIG0"/>
<reference evidence="7 8" key="1">
    <citation type="journal article" date="2016" name="Appl. Environ. Microbiol.">
        <title>Function and Phylogeny of Bacterial Butyryl Coenzyme A:Acetate Transferases and Their Diversity in the Proximal Colon of Swine.</title>
        <authorList>
            <person name="Trachsel J."/>
            <person name="Bayles D.O."/>
            <person name="Looft T."/>
            <person name="Levine U.Y."/>
            <person name="Allen H.K."/>
        </authorList>
    </citation>
    <scope>NUCLEOTIDE SEQUENCE [LARGE SCALE GENOMIC DNA]</scope>
    <source>
        <strain evidence="7 8">68-3-10</strain>
    </source>
</reference>
<dbReference type="OrthoDB" id="3246647at2"/>
<evidence type="ECO:0000256" key="4">
    <source>
        <dbReference type="ARBA" id="ARBA00022989"/>
    </source>
</evidence>
<comment type="caution">
    <text evidence="7">The sequence shown here is derived from an EMBL/GenBank/DDBJ whole genome shotgun (WGS) entry which is preliminary data.</text>
</comment>
<evidence type="ECO:0000256" key="6">
    <source>
        <dbReference type="SAM" id="Phobius"/>
    </source>
</evidence>
<evidence type="ECO:0000256" key="3">
    <source>
        <dbReference type="ARBA" id="ARBA00022692"/>
    </source>
</evidence>
<keyword evidence="4 6" id="KW-1133">Transmembrane helix</keyword>
<evidence type="ECO:0000256" key="2">
    <source>
        <dbReference type="ARBA" id="ARBA00022475"/>
    </source>
</evidence>
<keyword evidence="3 6" id="KW-0812">Transmembrane</keyword>
<accession>A0A1Q9JIG0</accession>
<name>A0A1Q9JIG0_9FIRM</name>
<keyword evidence="2" id="KW-1003">Cell membrane</keyword>
<keyword evidence="8" id="KW-1185">Reference proteome</keyword>
<evidence type="ECO:0000256" key="1">
    <source>
        <dbReference type="ARBA" id="ARBA00004651"/>
    </source>
</evidence>
<dbReference type="Proteomes" id="UP000187404">
    <property type="component" value="Unassembled WGS sequence"/>
</dbReference>
<sequence length="431" mass="47730">MLNKICDLLEKTGNIRRSSYLWNAINAMLSALQSPVILMVMTRTNGVYDAGVFSIAFAVASLMLYVGLYGLRRFQASDIHEKYSFQEYQAMRFVTCGAMIVASVAYCVYGIGFKGYGPEKAAVVFLMCMLKLVQAYTDVIHGNMQQKDRLDVATKCSSVRYVLEVLGLIAALAVTHDLLLSSIVCVAVSVIGMMLTTVNAGHRYCESYRPSISRGKFRTLLIDGFPIFISLFLNMYISNAPKYAIDAYLTEEIQAVYNIIFMPAFMVMLIANFIFNPILTSYAELWLSGTREAFLELNRRIRQQLLLVLGLTVLGLAVAWTIGIPILSWIFGVDLHAYRIELCIVMIGGGALAYATFFSTVVTIIREQNFLLVCYGIAALAAFVLSGILVRNHGILGAATLYAVIMTILAVLLAVLTFKKLSDARRNLQNA</sequence>
<dbReference type="EMBL" id="MJIE01000001">
    <property type="protein sequence ID" value="OLR55996.1"/>
    <property type="molecule type" value="Genomic_DNA"/>
</dbReference>
<feature type="transmembrane region" description="Helical" evidence="6">
    <location>
        <begin position="219"/>
        <end position="237"/>
    </location>
</feature>
<feature type="transmembrane region" description="Helical" evidence="6">
    <location>
        <begin position="123"/>
        <end position="140"/>
    </location>
</feature>
<keyword evidence="5 6" id="KW-0472">Membrane</keyword>
<proteinExistence type="predicted"/>
<dbReference type="InterPro" id="IPR050833">
    <property type="entry name" value="Poly_Biosynth_Transport"/>
</dbReference>
<organism evidence="7 8">
    <name type="scientific">Hornefia porci</name>
    <dbReference type="NCBI Taxonomy" id="2652292"/>
    <lineage>
        <taxon>Bacteria</taxon>
        <taxon>Bacillati</taxon>
        <taxon>Bacillota</taxon>
        <taxon>Clostridia</taxon>
        <taxon>Peptostreptococcales</taxon>
        <taxon>Anaerovoracaceae</taxon>
        <taxon>Hornefia</taxon>
    </lineage>
</organism>
<feature type="transmembrane region" description="Helical" evidence="6">
    <location>
        <begin position="47"/>
        <end position="69"/>
    </location>
</feature>
<feature type="transmembrane region" description="Helical" evidence="6">
    <location>
        <begin position="305"/>
        <end position="331"/>
    </location>
</feature>
<feature type="transmembrane region" description="Helical" evidence="6">
    <location>
        <begin position="337"/>
        <end position="358"/>
    </location>
</feature>
<evidence type="ECO:0000313" key="8">
    <source>
        <dbReference type="Proteomes" id="UP000187404"/>
    </source>
</evidence>
<feature type="transmembrane region" description="Helical" evidence="6">
    <location>
        <begin position="257"/>
        <end position="275"/>
    </location>
</feature>
<feature type="transmembrane region" description="Helical" evidence="6">
    <location>
        <begin position="20"/>
        <end position="41"/>
    </location>
</feature>
<feature type="transmembrane region" description="Helical" evidence="6">
    <location>
        <begin position="370"/>
        <end position="389"/>
    </location>
</feature>